<reference evidence="2 3" key="1">
    <citation type="journal article" date="2013" name="Nat. Genet.">
        <title>The high-quality draft genome of peach (Prunus persica) identifies unique patterns of genetic diversity, domestication and genome evolution.</title>
        <authorList>
            <consortium name="International Peach Genome Initiative"/>
            <person name="Verde I."/>
            <person name="Abbott A.G."/>
            <person name="Scalabrin S."/>
            <person name="Jung S."/>
            <person name="Shu S."/>
            <person name="Marroni F."/>
            <person name="Zhebentyayeva T."/>
            <person name="Dettori M.T."/>
            <person name="Grimwood J."/>
            <person name="Cattonaro F."/>
            <person name="Zuccolo A."/>
            <person name="Rossini L."/>
            <person name="Jenkins J."/>
            <person name="Vendramin E."/>
            <person name="Meisel L.A."/>
            <person name="Decroocq V."/>
            <person name="Sosinski B."/>
            <person name="Prochnik S."/>
            <person name="Mitros T."/>
            <person name="Policriti A."/>
            <person name="Cipriani G."/>
            <person name="Dondini L."/>
            <person name="Ficklin S."/>
            <person name="Goodstein D.M."/>
            <person name="Xuan P."/>
            <person name="Del Fabbro C."/>
            <person name="Aramini V."/>
            <person name="Copetti D."/>
            <person name="Gonzalez S."/>
            <person name="Horner D.S."/>
            <person name="Falchi R."/>
            <person name="Lucas S."/>
            <person name="Mica E."/>
            <person name="Maldonado J."/>
            <person name="Lazzari B."/>
            <person name="Bielenberg D."/>
            <person name="Pirona R."/>
            <person name="Miculan M."/>
            <person name="Barakat A."/>
            <person name="Testolin R."/>
            <person name="Stella A."/>
            <person name="Tartarini S."/>
            <person name="Tonutti P."/>
            <person name="Arus P."/>
            <person name="Orellana A."/>
            <person name="Wells C."/>
            <person name="Main D."/>
            <person name="Vizzotto G."/>
            <person name="Silva H."/>
            <person name="Salamini F."/>
            <person name="Schmutz J."/>
            <person name="Morgante M."/>
            <person name="Rokhsar D.S."/>
        </authorList>
    </citation>
    <scope>NUCLEOTIDE SEQUENCE [LARGE SCALE GENOMIC DNA]</scope>
    <source>
        <strain evidence="3">cv. Nemared</strain>
    </source>
</reference>
<proteinExistence type="predicted"/>
<sequence length="69" mass="7843">MKQRLQFLRTPPDCHSTLSSEVFWKGGVWGLRGKSQSQKTTRRSRCSLESDAHGTKDDVTAYQKLCPSE</sequence>
<protein>
    <submittedName>
        <fullName evidence="2">Uncharacterized protein</fullName>
    </submittedName>
</protein>
<dbReference type="Gramene" id="ONI34798">
    <property type="protein sequence ID" value="ONI34798"/>
    <property type="gene ID" value="PRUPE_1G499500"/>
</dbReference>
<organism evidence="2 3">
    <name type="scientific">Prunus persica</name>
    <name type="common">Peach</name>
    <name type="synonym">Amygdalus persica</name>
    <dbReference type="NCBI Taxonomy" id="3760"/>
    <lineage>
        <taxon>Eukaryota</taxon>
        <taxon>Viridiplantae</taxon>
        <taxon>Streptophyta</taxon>
        <taxon>Embryophyta</taxon>
        <taxon>Tracheophyta</taxon>
        <taxon>Spermatophyta</taxon>
        <taxon>Magnoliopsida</taxon>
        <taxon>eudicotyledons</taxon>
        <taxon>Gunneridae</taxon>
        <taxon>Pentapetalae</taxon>
        <taxon>rosids</taxon>
        <taxon>fabids</taxon>
        <taxon>Rosales</taxon>
        <taxon>Rosaceae</taxon>
        <taxon>Amygdaloideae</taxon>
        <taxon>Amygdaleae</taxon>
        <taxon>Prunus</taxon>
    </lineage>
</organism>
<accession>A0A251RFH9</accession>
<feature type="region of interest" description="Disordered" evidence="1">
    <location>
        <begin position="32"/>
        <end position="53"/>
    </location>
</feature>
<keyword evidence="3" id="KW-1185">Reference proteome</keyword>
<evidence type="ECO:0000313" key="2">
    <source>
        <dbReference type="EMBL" id="ONI34798.1"/>
    </source>
</evidence>
<evidence type="ECO:0000256" key="1">
    <source>
        <dbReference type="SAM" id="MobiDB-lite"/>
    </source>
</evidence>
<dbReference type="EMBL" id="CM007651">
    <property type="protein sequence ID" value="ONI34798.1"/>
    <property type="molecule type" value="Genomic_DNA"/>
</dbReference>
<evidence type="ECO:0000313" key="3">
    <source>
        <dbReference type="Proteomes" id="UP000006882"/>
    </source>
</evidence>
<gene>
    <name evidence="2" type="ORF">PRUPE_1G499500</name>
</gene>
<name>A0A251RFH9_PRUPE</name>
<dbReference type="AlphaFoldDB" id="A0A251RFH9"/>
<dbReference type="Proteomes" id="UP000006882">
    <property type="component" value="Chromosome G1"/>
</dbReference>